<dbReference type="EMBL" id="PDKS01000006">
    <property type="protein sequence ID" value="PPI86968.1"/>
    <property type="molecule type" value="Genomic_DNA"/>
</dbReference>
<evidence type="ECO:0000256" key="4">
    <source>
        <dbReference type="ARBA" id="ARBA00022801"/>
    </source>
</evidence>
<evidence type="ECO:0000259" key="11">
    <source>
        <dbReference type="Pfam" id="PF01695"/>
    </source>
</evidence>
<comment type="similarity">
    <text evidence="7">Belongs to the DnaC family.</text>
</comment>
<dbReference type="InterPro" id="IPR028350">
    <property type="entry name" value="DNAC/IstB-like"/>
</dbReference>
<dbReference type="GO" id="GO:0003677">
    <property type="term" value="F:DNA binding"/>
    <property type="evidence" value="ECO:0007669"/>
    <property type="project" value="UniProtKB-KW"/>
</dbReference>
<dbReference type="InterPro" id="IPR002611">
    <property type="entry name" value="IstB_ATP-bd"/>
</dbReference>
<dbReference type="NCBIfam" id="NF005931">
    <property type="entry name" value="PRK07952.1"/>
    <property type="match status" value="1"/>
</dbReference>
<evidence type="ECO:0000256" key="7">
    <source>
        <dbReference type="ARBA" id="ARBA00038338"/>
    </source>
</evidence>
<dbReference type="PANTHER" id="PTHR30050:SF9">
    <property type="entry name" value="DNA REPLICATION PROTEIN DNAC"/>
    <property type="match status" value="1"/>
</dbReference>
<evidence type="ECO:0000256" key="2">
    <source>
        <dbReference type="ARBA" id="ARBA00022705"/>
    </source>
</evidence>
<dbReference type="Proteomes" id="UP000296034">
    <property type="component" value="Unassembled WGS sequence"/>
</dbReference>
<keyword evidence="4" id="KW-0378">Hydrolase</keyword>
<reference evidence="12 13" key="1">
    <citation type="journal article" date="2018" name="Genome Biol. Evol.">
        <title>Cladogenesis and Genomic Streamlining in Extracellular Endosymbionts of Tropical Stink Bugs.</title>
        <authorList>
            <person name="Otero-Bravo A."/>
            <person name="Goffredi S."/>
            <person name="Sabree Z.L."/>
        </authorList>
    </citation>
    <scope>NUCLEOTIDE SEQUENCE [LARGE SCALE GENOMIC DNA]</scope>
    <source>
        <strain evidence="12 13">SoET</strain>
    </source>
</reference>
<dbReference type="FunFam" id="3.40.50.300:FF:000266">
    <property type="entry name" value="DNA replication protein DnaC"/>
    <property type="match status" value="1"/>
</dbReference>
<dbReference type="Pfam" id="PF01695">
    <property type="entry name" value="IstB_IS21"/>
    <property type="match status" value="1"/>
</dbReference>
<evidence type="ECO:0000256" key="9">
    <source>
        <dbReference type="ARBA" id="ARBA00045009"/>
    </source>
</evidence>
<keyword evidence="2" id="KW-0235">DNA replication</keyword>
<dbReference type="PIRSF" id="PIRSF003073">
    <property type="entry name" value="DNAC_TnpB_IstB"/>
    <property type="match status" value="1"/>
</dbReference>
<protein>
    <recommendedName>
        <fullName evidence="8">Replicative helicase loader DnaC</fullName>
    </recommendedName>
    <alternativeName>
        <fullName evidence="9">DNA replication protein DnaC</fullName>
    </alternativeName>
</protein>
<dbReference type="GO" id="GO:1990077">
    <property type="term" value="C:primosome complex"/>
    <property type="evidence" value="ECO:0007669"/>
    <property type="project" value="UniProtKB-KW"/>
</dbReference>
<comment type="caution">
    <text evidence="12">The sequence shown here is derived from an EMBL/GenBank/DDBJ whole genome shotgun (WGS) entry which is preliminary data.</text>
</comment>
<name>A0A2P5SX98_9GAMM</name>
<evidence type="ECO:0000313" key="13">
    <source>
        <dbReference type="Proteomes" id="UP000296034"/>
    </source>
</evidence>
<organism evidence="12 13">
    <name type="scientific">Candidatus Pantoea edessiphila</name>
    <dbReference type="NCBI Taxonomy" id="2044610"/>
    <lineage>
        <taxon>Bacteria</taxon>
        <taxon>Pseudomonadati</taxon>
        <taxon>Pseudomonadota</taxon>
        <taxon>Gammaproteobacteria</taxon>
        <taxon>Enterobacterales</taxon>
        <taxon>Erwiniaceae</taxon>
        <taxon>Pantoea</taxon>
    </lineage>
</organism>
<keyword evidence="1" id="KW-0639">Primosome</keyword>
<sequence>MKTINDLLSRLKQIIPTGTKPKFTRGEDLLAWNQEEGLLNSSVIVRENKAMKMQRIMCRSGIRELHINCSFDNYNIENEGQRKAVSLARQYSIEFDGSIASFVFSGRPGTGKNHLAAAIGNDLILRGKSVLIVTVADLMSSMKATFNETSEITEEQLIKNLSNVDLLIIDEIGIQSESRYEKMIINQIIDRRSSSKKPTGMLSNLDHNSMNILLGERVMDRMRLGKSMWIYFDWESYRSRIQGNEY</sequence>
<dbReference type="GO" id="GO:0016787">
    <property type="term" value="F:hydrolase activity"/>
    <property type="evidence" value="ECO:0007669"/>
    <property type="project" value="UniProtKB-KW"/>
</dbReference>
<dbReference type="SUPFAM" id="SSF52540">
    <property type="entry name" value="P-loop containing nucleoside triphosphate hydrolases"/>
    <property type="match status" value="1"/>
</dbReference>
<keyword evidence="3" id="KW-0547">Nucleotide-binding</keyword>
<feature type="domain" description="IstB-like ATP-binding" evidence="11">
    <location>
        <begin position="44"/>
        <end position="219"/>
    </location>
</feature>
<evidence type="ECO:0000256" key="3">
    <source>
        <dbReference type="ARBA" id="ARBA00022741"/>
    </source>
</evidence>
<dbReference type="CDD" id="cd00009">
    <property type="entry name" value="AAA"/>
    <property type="match status" value="1"/>
</dbReference>
<dbReference type="Gene3D" id="3.40.50.300">
    <property type="entry name" value="P-loop containing nucleotide triphosphate hydrolases"/>
    <property type="match status" value="1"/>
</dbReference>
<dbReference type="InterPro" id="IPR027417">
    <property type="entry name" value="P-loop_NTPase"/>
</dbReference>
<evidence type="ECO:0000256" key="6">
    <source>
        <dbReference type="ARBA" id="ARBA00023125"/>
    </source>
</evidence>
<evidence type="ECO:0000313" key="12">
    <source>
        <dbReference type="EMBL" id="PPI86968.1"/>
    </source>
</evidence>
<keyword evidence="6" id="KW-0238">DNA-binding</keyword>
<dbReference type="AlphaFoldDB" id="A0A2P5SX98"/>
<gene>
    <name evidence="12" type="ORF">CRV11_03395</name>
</gene>
<evidence type="ECO:0000256" key="5">
    <source>
        <dbReference type="ARBA" id="ARBA00022840"/>
    </source>
</evidence>
<comment type="catalytic activity">
    <reaction evidence="10">
        <text>ATP + H2O = ADP + phosphate + H(+)</text>
        <dbReference type="Rhea" id="RHEA:13065"/>
        <dbReference type="ChEBI" id="CHEBI:15377"/>
        <dbReference type="ChEBI" id="CHEBI:15378"/>
        <dbReference type="ChEBI" id="CHEBI:30616"/>
        <dbReference type="ChEBI" id="CHEBI:43474"/>
        <dbReference type="ChEBI" id="CHEBI:456216"/>
    </reaction>
    <physiologicalReaction direction="left-to-right" evidence="10">
        <dbReference type="Rhea" id="RHEA:13066"/>
    </physiologicalReaction>
</comment>
<dbReference type="GO" id="GO:0005524">
    <property type="term" value="F:ATP binding"/>
    <property type="evidence" value="ECO:0007669"/>
    <property type="project" value="UniProtKB-KW"/>
</dbReference>
<evidence type="ECO:0000256" key="10">
    <source>
        <dbReference type="ARBA" id="ARBA00048778"/>
    </source>
</evidence>
<dbReference type="OrthoDB" id="5956003at2"/>
<evidence type="ECO:0000256" key="1">
    <source>
        <dbReference type="ARBA" id="ARBA00022515"/>
    </source>
</evidence>
<dbReference type="RefSeq" id="WP_136131950.1">
    <property type="nucleotide sequence ID" value="NZ_PDKS01000006.1"/>
</dbReference>
<dbReference type="PANTHER" id="PTHR30050">
    <property type="entry name" value="CHROMOSOMAL REPLICATION INITIATOR PROTEIN DNAA"/>
    <property type="match status" value="1"/>
</dbReference>
<evidence type="ECO:0000256" key="8">
    <source>
        <dbReference type="ARBA" id="ARBA00044977"/>
    </source>
</evidence>
<dbReference type="GO" id="GO:0006269">
    <property type="term" value="P:DNA replication, synthesis of primer"/>
    <property type="evidence" value="ECO:0007669"/>
    <property type="project" value="UniProtKB-KW"/>
</dbReference>
<proteinExistence type="inferred from homology"/>
<keyword evidence="5" id="KW-0067">ATP-binding</keyword>
<accession>A0A2P5SX98</accession>